<accession>A0A8B7N7Z3</accession>
<evidence type="ECO:0000313" key="3">
    <source>
        <dbReference type="RefSeq" id="XP_018009961.1"/>
    </source>
</evidence>
<evidence type="ECO:0000256" key="1">
    <source>
        <dbReference type="SAM" id="MobiDB-lite"/>
    </source>
</evidence>
<gene>
    <name evidence="3" type="primary">LOC108667448</name>
</gene>
<name>A0A8B7N7Z3_HYAAZ</name>
<reference evidence="3" key="1">
    <citation type="submission" date="2025-08" db="UniProtKB">
        <authorList>
            <consortium name="RefSeq"/>
        </authorList>
    </citation>
    <scope>IDENTIFICATION</scope>
    <source>
        <tissue evidence="3">Whole organism</tissue>
    </source>
</reference>
<dbReference type="Proteomes" id="UP000694843">
    <property type="component" value="Unplaced"/>
</dbReference>
<proteinExistence type="predicted"/>
<dbReference type="AlphaFoldDB" id="A0A8B7N7Z3"/>
<protein>
    <submittedName>
        <fullName evidence="3">Uncharacterized protein LOC108667448</fullName>
    </submittedName>
</protein>
<feature type="compositionally biased region" description="Polar residues" evidence="1">
    <location>
        <begin position="528"/>
        <end position="543"/>
    </location>
</feature>
<sequence>MKTQNFISATAENKKVEVSPTHVDQSISDEKCRDLSSDVHIVGNLENIAIYHDHSNPTILSEFQKLNVNQLRCEVVSEAMKMPVTTDGNDTENVLVYYTADKNDAAQFSSHDVYKDSQIRFAPPEYIESSSLPPTHEADKTLGVKIPTDYTADKMEAEFAFCDYTENHEKLLSPTEQKVDIMPSSQCAKKDSTFLTSDETDESENSGNIDRNKLDEKSAPPFIVANEIYSAAHSSSVNAPIVVADQPLVSSLGEFDSVRQTVIKMKLQPQLSDGETSDSECSDERYAAVGTQTSFAFDPPRLLRKKMVESSTQVEEDRALSVVGYSTSWRVGGEKEKAEVPSNLRDLTLDAMLPSETQALVLQSTVGLSSDGNIEDDASEIESVPCVITSQLSLNIIGLEQTKESPDSKTTILMQTASPIQSTSYEFANLSDSHSKSRCSEEFKCSTSPIAKLTSVDSNAGSERKDNNDSQATREIFIEAYDDNSERVKTLNNVQDTEVDDTNEQLRPKNPIPPESENQVYGDVDQNAGPSDFQSSPASQYTSELEYEDSATPVPWFPCEHSSSGNFVPSFYVEEEEPIFFTCSVVHTPCSSVPQTPDQEAEIILASNFDRTSECVGEDAPLMPSFVGGREFSAPTPVPNQSSGGVSSKGSSPDIHEYEVVQKAAPGVGDEQETQQRTKGAPEQTKALQAQSEGICGGASTEPDDGQTDDDEAISLDPTEPKCCQTRGGVEGAMQSGSGVEEVSAS</sequence>
<feature type="compositionally biased region" description="Acidic residues" evidence="1">
    <location>
        <begin position="702"/>
        <end position="714"/>
    </location>
</feature>
<evidence type="ECO:0000313" key="2">
    <source>
        <dbReference type="Proteomes" id="UP000694843"/>
    </source>
</evidence>
<feature type="compositionally biased region" description="Low complexity" evidence="1">
    <location>
        <begin position="642"/>
        <end position="652"/>
    </location>
</feature>
<organism evidence="2 3">
    <name type="scientific">Hyalella azteca</name>
    <name type="common">Amphipod</name>
    <dbReference type="NCBI Taxonomy" id="294128"/>
    <lineage>
        <taxon>Eukaryota</taxon>
        <taxon>Metazoa</taxon>
        <taxon>Ecdysozoa</taxon>
        <taxon>Arthropoda</taxon>
        <taxon>Crustacea</taxon>
        <taxon>Multicrustacea</taxon>
        <taxon>Malacostraca</taxon>
        <taxon>Eumalacostraca</taxon>
        <taxon>Peracarida</taxon>
        <taxon>Amphipoda</taxon>
        <taxon>Senticaudata</taxon>
        <taxon>Talitrida</taxon>
        <taxon>Talitroidea</taxon>
        <taxon>Hyalellidae</taxon>
        <taxon>Hyalella</taxon>
    </lineage>
</organism>
<keyword evidence="2" id="KW-1185">Reference proteome</keyword>
<dbReference type="RefSeq" id="XP_018009961.1">
    <property type="nucleotide sequence ID" value="XM_018154472.2"/>
</dbReference>
<dbReference type="GeneID" id="108667448"/>
<dbReference type="OrthoDB" id="6382891at2759"/>
<feature type="region of interest" description="Disordered" evidence="1">
    <location>
        <begin position="493"/>
        <end position="547"/>
    </location>
</feature>
<feature type="region of interest" description="Disordered" evidence="1">
    <location>
        <begin position="627"/>
        <end position="746"/>
    </location>
</feature>
<feature type="region of interest" description="Disordered" evidence="1">
    <location>
        <begin position="191"/>
        <end position="214"/>
    </location>
</feature>
<dbReference type="KEGG" id="hazt:108667448"/>